<dbReference type="RefSeq" id="WP_240100467.1">
    <property type="nucleotide sequence ID" value="NZ_JAJSON010000027.1"/>
</dbReference>
<name>A0A9X1UZF6_9FLAO</name>
<evidence type="ECO:0000313" key="2">
    <source>
        <dbReference type="EMBL" id="MCG9973104.1"/>
    </source>
</evidence>
<keyword evidence="3" id="KW-1185">Reference proteome</keyword>
<feature type="chain" id="PRO_5040998242" evidence="1">
    <location>
        <begin position="21"/>
        <end position="614"/>
    </location>
</feature>
<organism evidence="2 3">
    <name type="scientific">Christiangramia crocea</name>
    <dbReference type="NCBI Taxonomy" id="2904124"/>
    <lineage>
        <taxon>Bacteria</taxon>
        <taxon>Pseudomonadati</taxon>
        <taxon>Bacteroidota</taxon>
        <taxon>Flavobacteriia</taxon>
        <taxon>Flavobacteriales</taxon>
        <taxon>Flavobacteriaceae</taxon>
        <taxon>Christiangramia</taxon>
    </lineage>
</organism>
<keyword evidence="1" id="KW-0732">Signal</keyword>
<evidence type="ECO:0000313" key="3">
    <source>
        <dbReference type="Proteomes" id="UP001139344"/>
    </source>
</evidence>
<evidence type="ECO:0000256" key="1">
    <source>
        <dbReference type="SAM" id="SignalP"/>
    </source>
</evidence>
<feature type="signal peptide" evidence="1">
    <location>
        <begin position="1"/>
        <end position="20"/>
    </location>
</feature>
<proteinExistence type="predicted"/>
<gene>
    <name evidence="2" type="ORF">LU635_15745</name>
</gene>
<reference evidence="2" key="1">
    <citation type="submission" date="2021-12" db="EMBL/GenBank/DDBJ databases">
        <title>Description of Gramella crocea sp. nov., a new bacterium isolated from activated sludge.</title>
        <authorList>
            <person name="Zhang X."/>
        </authorList>
    </citation>
    <scope>NUCLEOTIDE SEQUENCE</scope>
    <source>
        <strain evidence="2">YB25</strain>
    </source>
</reference>
<dbReference type="EMBL" id="JAJSON010000027">
    <property type="protein sequence ID" value="MCG9973104.1"/>
    <property type="molecule type" value="Genomic_DNA"/>
</dbReference>
<protein>
    <submittedName>
        <fullName evidence="2">Uncharacterized protein</fullName>
    </submittedName>
</protein>
<accession>A0A9X1UZF6</accession>
<comment type="caution">
    <text evidence="2">The sequence shown here is derived from an EMBL/GenBank/DDBJ whole genome shotgun (WGS) entry which is preliminary data.</text>
</comment>
<dbReference type="PROSITE" id="PS51257">
    <property type="entry name" value="PROKAR_LIPOPROTEIN"/>
    <property type="match status" value="1"/>
</dbReference>
<dbReference type="AlphaFoldDB" id="A0A9X1UZF6"/>
<sequence>MKTIYTKLGVVMLLFIAVLACTEDDAIPRNPIIKITGTSLSFGDIDVTETSQVRSYTIAAEDLTSEVTASVEAPFYLSLTANGEFTNSVSLSPDDFGNDAIPVFVQFQPGASDEGMYEDKIVHTSADREDIATIKVSGIATVPGEPTLVSSESSLDFGNVVVDQTSEVKSYTLSGSDLEADINLEVTGPFGISLTQDGEFSGSLTIDANDAMDDQTVYARFAPTAEGDATGTIVHSSSDLETDMEVSLTGAGDPIPDVSVIVDPTTLDLGSVPLSEVSGAASYTLTGSGLTSDVTVTGSALFKVSRSSDGEFTESLTIPAADFEIGDVEVFVQFNSTGEIGEKTGEITHNSGEVQIESVIVTASSISTTTKLFLDNFEYTAGEAIPSTDRTGSGADNEVMDGWLKVRTGNADILVADQNLSYNGYPESTGNAALLDLEGSSNVYAHNLSEQQDVNFVGAYYSSFLLKIEELPTGGFSRPVMFVDWNPNGTVKFLTSISIESNGGDPKFGIRMEGNVENSNITPETGKTYLIVIKHTVPDADQGNNNNSGQLFVFDAEDIPATEPVTPDASITTGTSPGDGRLVKAITLVNDNNPDARYIVDGLKVTTQWSDLFE</sequence>
<dbReference type="Proteomes" id="UP001139344">
    <property type="component" value="Unassembled WGS sequence"/>
</dbReference>
<dbReference type="Gene3D" id="2.60.40.10">
    <property type="entry name" value="Immunoglobulins"/>
    <property type="match status" value="1"/>
</dbReference>
<dbReference type="InterPro" id="IPR013783">
    <property type="entry name" value="Ig-like_fold"/>
</dbReference>